<proteinExistence type="predicted"/>
<feature type="chain" id="PRO_5042431286" evidence="1">
    <location>
        <begin position="23"/>
        <end position="152"/>
    </location>
</feature>
<name>A0A8W8KG92_MAGGI</name>
<dbReference type="EnsemblMetazoa" id="G2304.2">
    <property type="protein sequence ID" value="G2304.2:cds"/>
    <property type="gene ID" value="G2304"/>
</dbReference>
<accession>A0A8W8KG92</accession>
<organism evidence="2 3">
    <name type="scientific">Magallana gigas</name>
    <name type="common">Pacific oyster</name>
    <name type="synonym">Crassostrea gigas</name>
    <dbReference type="NCBI Taxonomy" id="29159"/>
    <lineage>
        <taxon>Eukaryota</taxon>
        <taxon>Metazoa</taxon>
        <taxon>Spiralia</taxon>
        <taxon>Lophotrochozoa</taxon>
        <taxon>Mollusca</taxon>
        <taxon>Bivalvia</taxon>
        <taxon>Autobranchia</taxon>
        <taxon>Pteriomorphia</taxon>
        <taxon>Ostreida</taxon>
        <taxon>Ostreoidea</taxon>
        <taxon>Ostreidae</taxon>
        <taxon>Magallana</taxon>
    </lineage>
</organism>
<reference evidence="2" key="1">
    <citation type="submission" date="2022-08" db="UniProtKB">
        <authorList>
            <consortium name="EnsemblMetazoa"/>
        </authorList>
    </citation>
    <scope>IDENTIFICATION</scope>
    <source>
        <strain evidence="2">05x7-T-G4-1.051#20</strain>
    </source>
</reference>
<evidence type="ECO:0000313" key="3">
    <source>
        <dbReference type="Proteomes" id="UP000005408"/>
    </source>
</evidence>
<dbReference type="EnsemblMetazoa" id="G2304.3">
    <property type="protein sequence ID" value="G2304.3:cds"/>
    <property type="gene ID" value="G2304"/>
</dbReference>
<evidence type="ECO:0000256" key="1">
    <source>
        <dbReference type="SAM" id="SignalP"/>
    </source>
</evidence>
<dbReference type="EnsemblMetazoa" id="G2304.4">
    <property type="protein sequence ID" value="G2304.4:cds"/>
    <property type="gene ID" value="G2304"/>
</dbReference>
<dbReference type="EnsemblMetazoa" id="G2304.6">
    <property type="protein sequence ID" value="G2304.6:cds"/>
    <property type="gene ID" value="G2304"/>
</dbReference>
<dbReference type="Proteomes" id="UP000005408">
    <property type="component" value="Unassembled WGS sequence"/>
</dbReference>
<keyword evidence="1" id="KW-0732">Signal</keyword>
<protein>
    <submittedName>
        <fullName evidence="2">Uncharacterized protein</fullName>
    </submittedName>
</protein>
<dbReference type="AlphaFoldDB" id="A0A8W8KG92"/>
<dbReference type="OrthoDB" id="6089046at2759"/>
<keyword evidence="3" id="KW-1185">Reference proteome</keyword>
<feature type="signal peptide" evidence="1">
    <location>
        <begin position="1"/>
        <end position="22"/>
    </location>
</feature>
<sequence length="152" mass="16804">MTAIFFGFYFGLLCVSFGFSESFDQSRRNLDKNPNDLSDVKRNAIGTNTTIDHWCCSVETTKEAIVSKSTLIYTTEAVQIASNHTCGFLGLQICTNHHTVYKTVSRLITTYENKTIQMECPKENLVCCAGNIHLAGKCIPLSEVSHILGTLG</sequence>
<evidence type="ECO:0000313" key="2">
    <source>
        <dbReference type="EnsemblMetazoa" id="G2304.2:cds"/>
    </source>
</evidence>